<keyword evidence="2" id="KW-1185">Reference proteome</keyword>
<reference evidence="1 2" key="1">
    <citation type="submission" date="2019-09" db="EMBL/GenBank/DDBJ databases">
        <title>Complete Genome Sequence of Lactobacillus nenjiangensis SH-Y15, isolated from sauerkraut.</title>
        <authorList>
            <person name="Yang H."/>
        </authorList>
    </citation>
    <scope>NUCLEOTIDE SEQUENCE [LARGE SCALE GENOMIC DNA]</scope>
    <source>
        <strain evidence="1 2">SH-Y15</strain>
    </source>
</reference>
<dbReference type="RefSeq" id="WP_150204158.1">
    <property type="nucleotide sequence ID" value="NZ_CAUQTN010000034.1"/>
</dbReference>
<dbReference type="EMBL" id="CP043939">
    <property type="protein sequence ID" value="QER67623.1"/>
    <property type="molecule type" value="Genomic_DNA"/>
</dbReference>
<dbReference type="AlphaFoldDB" id="A0A5P1X284"/>
<organism evidence="1 2">
    <name type="scientific">Paucilactobacillus nenjiangensis</name>
    <dbReference type="NCBI Taxonomy" id="1296540"/>
    <lineage>
        <taxon>Bacteria</taxon>
        <taxon>Bacillati</taxon>
        <taxon>Bacillota</taxon>
        <taxon>Bacilli</taxon>
        <taxon>Lactobacillales</taxon>
        <taxon>Lactobacillaceae</taxon>
        <taxon>Paucilactobacillus</taxon>
    </lineage>
</organism>
<evidence type="ECO:0000313" key="2">
    <source>
        <dbReference type="Proteomes" id="UP000325295"/>
    </source>
</evidence>
<protein>
    <submittedName>
        <fullName evidence="1">Uncharacterized protein</fullName>
    </submittedName>
</protein>
<evidence type="ECO:0000313" key="1">
    <source>
        <dbReference type="EMBL" id="QER67623.1"/>
    </source>
</evidence>
<accession>A0A5P1X284</accession>
<sequence>MSDTEKNRYVQPSNVKEAMETIQGLFNQYRKADLTMELLKYHQNLVLRLQSDIHDEAVRENNPSQLVTLEKMIGDMQFWTKQRMSDEPFAYKMKNFKLVNENKTKFKRHVIKGGKAGGSHRSSRH</sequence>
<dbReference type="OrthoDB" id="2326573at2"/>
<proteinExistence type="predicted"/>
<gene>
    <name evidence="1" type="ORF">F0161_06970</name>
</gene>
<dbReference type="KEGG" id="lnn:F0161_06970"/>
<dbReference type="Proteomes" id="UP000325295">
    <property type="component" value="Chromosome"/>
</dbReference>
<name>A0A5P1X284_9LACO</name>